<sequence length="93" mass="9476">MLGLRGLVAASPVTAPRCRGRCSAATAATSAPEKTAGHVGRLPLAIVPAAAASLSLVLWSSPVHAGIMSGFKGMESVPGPDLPRVEFLEKWNG</sequence>
<dbReference type="Proteomes" id="UP000059680">
    <property type="component" value="Chromosome 3"/>
</dbReference>
<evidence type="ECO:0000313" key="1">
    <source>
        <dbReference type="EMBL" id="BAS82910.1"/>
    </source>
</evidence>
<dbReference type="InParanoid" id="A0A0P0VUL4"/>
<evidence type="ECO:0007829" key="4">
    <source>
        <dbReference type="ProteomicsDB" id="A0A0P0VUL4"/>
    </source>
</evidence>
<proteinExistence type="evidence at protein level"/>
<dbReference type="FunCoup" id="A0A0P0VUL4">
    <property type="interactions" value="7"/>
</dbReference>
<reference evidence="1 2" key="2">
    <citation type="journal article" date="2013" name="Plant Cell Physiol.">
        <title>Rice Annotation Project Database (RAP-DB): an integrative and interactive database for rice genomics.</title>
        <authorList>
            <person name="Sakai H."/>
            <person name="Lee S.S."/>
            <person name="Tanaka T."/>
            <person name="Numa H."/>
            <person name="Kim J."/>
            <person name="Kawahara Y."/>
            <person name="Wakimoto H."/>
            <person name="Yang C.C."/>
            <person name="Iwamoto M."/>
            <person name="Abe T."/>
            <person name="Yamada Y."/>
            <person name="Muto A."/>
            <person name="Inokuchi H."/>
            <person name="Ikemura T."/>
            <person name="Matsumoto T."/>
            <person name="Sasaki T."/>
            <person name="Itoh T."/>
        </authorList>
    </citation>
    <scope>NUCLEOTIDE SEQUENCE [LARGE SCALE GENOMIC DNA]</scope>
    <source>
        <strain evidence="2">cv. Nipponbare</strain>
    </source>
</reference>
<dbReference type="EMBL" id="AP014959">
    <property type="protein sequence ID" value="BAS82910.1"/>
    <property type="molecule type" value="Genomic_DNA"/>
</dbReference>
<dbReference type="PANTHER" id="PTHR36730">
    <property type="entry name" value="OS03G0210700 PROTEIN"/>
    <property type="match status" value="1"/>
</dbReference>
<dbReference type="AlphaFoldDB" id="A0A0P0VUL4"/>
<dbReference type="PaxDb" id="39947-A0A0P0VUL4"/>
<keyword evidence="2" id="KW-1185">Reference proteome</keyword>
<organism evidence="1 2">
    <name type="scientific">Oryza sativa subsp. japonica</name>
    <name type="common">Rice</name>
    <dbReference type="NCBI Taxonomy" id="39947"/>
    <lineage>
        <taxon>Eukaryota</taxon>
        <taxon>Viridiplantae</taxon>
        <taxon>Streptophyta</taxon>
        <taxon>Embryophyta</taxon>
        <taxon>Tracheophyta</taxon>
        <taxon>Spermatophyta</taxon>
        <taxon>Magnoliopsida</taxon>
        <taxon>Liliopsida</taxon>
        <taxon>Poales</taxon>
        <taxon>Poaceae</taxon>
        <taxon>BOP clade</taxon>
        <taxon>Oryzoideae</taxon>
        <taxon>Oryzeae</taxon>
        <taxon>Oryzinae</taxon>
        <taxon>Oryza</taxon>
        <taxon>Oryza sativa</taxon>
    </lineage>
</organism>
<name>A0A0P0VUL4_ORYSJ</name>
<gene>
    <name evidence="1" type="ordered locus">Os03g0210700</name>
    <name evidence="1" type="ORF">OSNPB_030210700</name>
</gene>
<evidence type="ECO:0007829" key="3">
    <source>
        <dbReference type="PeptideAtlas" id="A0A0P0VUL4"/>
    </source>
</evidence>
<reference evidence="1 2" key="3">
    <citation type="journal article" date="2013" name="Rice">
        <title>Improvement of the Oryza sativa Nipponbare reference genome using next generation sequence and optical map data.</title>
        <authorList>
            <person name="Kawahara Y."/>
            <person name="de la Bastide M."/>
            <person name="Hamilton J.P."/>
            <person name="Kanamori H."/>
            <person name="McCombie W.R."/>
            <person name="Ouyang S."/>
            <person name="Schwartz D.C."/>
            <person name="Tanaka T."/>
            <person name="Wu J."/>
            <person name="Zhou S."/>
            <person name="Childs K.L."/>
            <person name="Davidson R.M."/>
            <person name="Lin H."/>
            <person name="Quesada-Ocampo L."/>
            <person name="Vaillancourt B."/>
            <person name="Sakai H."/>
            <person name="Lee S.S."/>
            <person name="Kim J."/>
            <person name="Numa H."/>
            <person name="Itoh T."/>
            <person name="Buell C.R."/>
            <person name="Matsumoto T."/>
        </authorList>
    </citation>
    <scope>NUCLEOTIDE SEQUENCE [LARGE SCALE GENOMIC DNA]</scope>
    <source>
        <strain evidence="2">cv. Nipponbare</strain>
    </source>
</reference>
<evidence type="ECO:0000313" key="2">
    <source>
        <dbReference type="Proteomes" id="UP000059680"/>
    </source>
</evidence>
<dbReference type="Gramene" id="Os03t0210700-01">
    <property type="protein sequence ID" value="Os03t0210700-01"/>
    <property type="gene ID" value="Os03g0210700"/>
</dbReference>
<protein>
    <submittedName>
        <fullName evidence="1">Os03g0210700 protein</fullName>
    </submittedName>
</protein>
<dbReference type="PANTHER" id="PTHR36730:SF1">
    <property type="entry name" value="CATHEPSIN PROPEPTIDE INHIBITOR DOMAIN-CONTAINING PROTEIN"/>
    <property type="match status" value="1"/>
</dbReference>
<reference evidence="2" key="1">
    <citation type="journal article" date="2005" name="Nature">
        <title>The map-based sequence of the rice genome.</title>
        <authorList>
            <consortium name="International rice genome sequencing project (IRGSP)"/>
            <person name="Matsumoto T."/>
            <person name="Wu J."/>
            <person name="Kanamori H."/>
            <person name="Katayose Y."/>
            <person name="Fujisawa M."/>
            <person name="Namiki N."/>
            <person name="Mizuno H."/>
            <person name="Yamamoto K."/>
            <person name="Antonio B.A."/>
            <person name="Baba T."/>
            <person name="Sakata K."/>
            <person name="Nagamura Y."/>
            <person name="Aoki H."/>
            <person name="Arikawa K."/>
            <person name="Arita K."/>
            <person name="Bito T."/>
            <person name="Chiden Y."/>
            <person name="Fujitsuka N."/>
            <person name="Fukunaka R."/>
            <person name="Hamada M."/>
            <person name="Harada C."/>
            <person name="Hayashi A."/>
            <person name="Hijishita S."/>
            <person name="Honda M."/>
            <person name="Hosokawa S."/>
            <person name="Ichikawa Y."/>
            <person name="Idonuma A."/>
            <person name="Iijima M."/>
            <person name="Ikeda M."/>
            <person name="Ikeno M."/>
            <person name="Ito K."/>
            <person name="Ito S."/>
            <person name="Ito T."/>
            <person name="Ito Y."/>
            <person name="Ito Y."/>
            <person name="Iwabuchi A."/>
            <person name="Kamiya K."/>
            <person name="Karasawa W."/>
            <person name="Kurita K."/>
            <person name="Katagiri S."/>
            <person name="Kikuta A."/>
            <person name="Kobayashi H."/>
            <person name="Kobayashi N."/>
            <person name="Machita K."/>
            <person name="Maehara T."/>
            <person name="Masukawa M."/>
            <person name="Mizubayashi T."/>
            <person name="Mukai Y."/>
            <person name="Nagasaki H."/>
            <person name="Nagata Y."/>
            <person name="Naito S."/>
            <person name="Nakashima M."/>
            <person name="Nakama Y."/>
            <person name="Nakamichi Y."/>
            <person name="Nakamura M."/>
            <person name="Meguro A."/>
            <person name="Negishi M."/>
            <person name="Ohta I."/>
            <person name="Ohta T."/>
            <person name="Okamoto M."/>
            <person name="Ono N."/>
            <person name="Saji S."/>
            <person name="Sakaguchi M."/>
            <person name="Sakai K."/>
            <person name="Shibata M."/>
            <person name="Shimokawa T."/>
            <person name="Song J."/>
            <person name="Takazaki Y."/>
            <person name="Terasawa K."/>
            <person name="Tsugane M."/>
            <person name="Tsuji K."/>
            <person name="Ueda S."/>
            <person name="Waki K."/>
            <person name="Yamagata H."/>
            <person name="Yamamoto M."/>
            <person name="Yamamoto S."/>
            <person name="Yamane H."/>
            <person name="Yoshiki S."/>
            <person name="Yoshihara R."/>
            <person name="Yukawa K."/>
            <person name="Zhong H."/>
            <person name="Yano M."/>
            <person name="Yuan Q."/>
            <person name="Ouyang S."/>
            <person name="Liu J."/>
            <person name="Jones K.M."/>
            <person name="Gansberger K."/>
            <person name="Moffat K."/>
            <person name="Hill J."/>
            <person name="Bera J."/>
            <person name="Fadrosh D."/>
            <person name="Jin S."/>
            <person name="Johri S."/>
            <person name="Kim M."/>
            <person name="Overton L."/>
            <person name="Reardon M."/>
            <person name="Tsitrin T."/>
            <person name="Vuong H."/>
            <person name="Weaver B."/>
            <person name="Ciecko A."/>
            <person name="Tallon L."/>
            <person name="Jackson J."/>
            <person name="Pai G."/>
            <person name="Aken S.V."/>
            <person name="Utterback T."/>
            <person name="Reidmuller S."/>
            <person name="Feldblyum T."/>
            <person name="Hsiao J."/>
            <person name="Zismann V."/>
            <person name="Iobst S."/>
            <person name="de Vazeille A.R."/>
            <person name="Buell C.R."/>
            <person name="Ying K."/>
            <person name="Li Y."/>
            <person name="Lu T."/>
            <person name="Huang Y."/>
            <person name="Zhao Q."/>
            <person name="Feng Q."/>
            <person name="Zhang L."/>
            <person name="Zhu J."/>
            <person name="Weng Q."/>
            <person name="Mu J."/>
            <person name="Lu Y."/>
            <person name="Fan D."/>
            <person name="Liu Y."/>
            <person name="Guan J."/>
            <person name="Zhang Y."/>
            <person name="Yu S."/>
            <person name="Liu X."/>
            <person name="Zhang Y."/>
            <person name="Hong G."/>
            <person name="Han B."/>
            <person name="Choisne N."/>
            <person name="Demange N."/>
            <person name="Orjeda G."/>
            <person name="Samain S."/>
            <person name="Cattolico L."/>
            <person name="Pelletier E."/>
            <person name="Couloux A."/>
            <person name="Segurens B."/>
            <person name="Wincker P."/>
            <person name="D'Hont A."/>
            <person name="Scarpelli C."/>
            <person name="Weissenbach J."/>
            <person name="Salanoubat M."/>
            <person name="Quetier F."/>
            <person name="Yu Y."/>
            <person name="Kim H.R."/>
            <person name="Rambo T."/>
            <person name="Currie J."/>
            <person name="Collura K."/>
            <person name="Luo M."/>
            <person name="Yang T."/>
            <person name="Ammiraju J.S.S."/>
            <person name="Engler F."/>
            <person name="Soderlund C."/>
            <person name="Wing R.A."/>
            <person name="Palmer L.E."/>
            <person name="de la Bastide M."/>
            <person name="Spiegel L."/>
            <person name="Nascimento L."/>
            <person name="Zutavern T."/>
            <person name="O'Shaughnessy A."/>
            <person name="Dike S."/>
            <person name="Dedhia N."/>
            <person name="Preston R."/>
            <person name="Balija V."/>
            <person name="McCombie W.R."/>
            <person name="Chow T."/>
            <person name="Chen H."/>
            <person name="Chung M."/>
            <person name="Chen C."/>
            <person name="Shaw J."/>
            <person name="Wu H."/>
            <person name="Hsiao K."/>
            <person name="Chao Y."/>
            <person name="Chu M."/>
            <person name="Cheng C."/>
            <person name="Hour A."/>
            <person name="Lee P."/>
            <person name="Lin S."/>
            <person name="Lin Y."/>
            <person name="Liou J."/>
            <person name="Liu S."/>
            <person name="Hsing Y."/>
            <person name="Raghuvanshi S."/>
            <person name="Mohanty A."/>
            <person name="Bharti A.K."/>
            <person name="Gaur A."/>
            <person name="Gupta V."/>
            <person name="Kumar D."/>
            <person name="Ravi V."/>
            <person name="Vij S."/>
            <person name="Kapur A."/>
            <person name="Khurana P."/>
            <person name="Khurana P."/>
            <person name="Khurana J.P."/>
            <person name="Tyagi A.K."/>
            <person name="Gaikwad K."/>
            <person name="Singh A."/>
            <person name="Dalal V."/>
            <person name="Srivastava S."/>
            <person name="Dixit A."/>
            <person name="Pal A.K."/>
            <person name="Ghazi I.A."/>
            <person name="Yadav M."/>
            <person name="Pandit A."/>
            <person name="Bhargava A."/>
            <person name="Sureshbabu K."/>
            <person name="Batra K."/>
            <person name="Sharma T.R."/>
            <person name="Mohapatra T."/>
            <person name="Singh N.K."/>
            <person name="Messing J."/>
            <person name="Nelson A.B."/>
            <person name="Fuks G."/>
            <person name="Kavchok S."/>
            <person name="Keizer G."/>
            <person name="Linton E."/>
            <person name="Llaca V."/>
            <person name="Song R."/>
            <person name="Tanyolac B."/>
            <person name="Young S."/>
            <person name="Ho-Il K."/>
            <person name="Hahn J.H."/>
            <person name="Sangsakoo G."/>
            <person name="Vanavichit A."/>
            <person name="de Mattos Luiz.A.T."/>
            <person name="Zimmer P.D."/>
            <person name="Malone G."/>
            <person name="Dellagostin O."/>
            <person name="de Oliveira A.C."/>
            <person name="Bevan M."/>
            <person name="Bancroft I."/>
            <person name="Minx P."/>
            <person name="Cordum H."/>
            <person name="Wilson R."/>
            <person name="Cheng Z."/>
            <person name="Jin W."/>
            <person name="Jiang J."/>
            <person name="Leong S.A."/>
            <person name="Iwama H."/>
            <person name="Gojobori T."/>
            <person name="Itoh T."/>
            <person name="Niimura Y."/>
            <person name="Fujii Y."/>
            <person name="Habara T."/>
            <person name="Sakai H."/>
            <person name="Sato Y."/>
            <person name="Wilson G."/>
            <person name="Kumar K."/>
            <person name="McCouch S."/>
            <person name="Juretic N."/>
            <person name="Hoen D."/>
            <person name="Wright S."/>
            <person name="Bruskiewich R."/>
            <person name="Bureau T."/>
            <person name="Miyao A."/>
            <person name="Hirochika H."/>
            <person name="Nishikawa T."/>
            <person name="Kadowaki K."/>
            <person name="Sugiura M."/>
            <person name="Burr B."/>
            <person name="Sasaki T."/>
        </authorList>
    </citation>
    <scope>NUCLEOTIDE SEQUENCE [LARGE SCALE GENOMIC DNA]</scope>
    <source>
        <strain evidence="2">cv. Nipponbare</strain>
    </source>
</reference>
<keyword evidence="3 4" id="KW-1267">Proteomics identification</keyword>
<accession>A0A0P0VUL4</accession>